<comment type="similarity">
    <text evidence="2">Belongs to the NiCoT transporter (TC 2.A.52) family.</text>
</comment>
<evidence type="ECO:0000256" key="7">
    <source>
        <dbReference type="ARBA" id="ARBA00023136"/>
    </source>
</evidence>
<evidence type="ECO:0000256" key="6">
    <source>
        <dbReference type="ARBA" id="ARBA00022989"/>
    </source>
</evidence>
<dbReference type="OrthoDB" id="10267106at2759"/>
<keyword evidence="5 9" id="KW-0812">Transmembrane</keyword>
<dbReference type="AlphaFoldDB" id="W4FRJ1"/>
<protein>
    <submittedName>
        <fullName evidence="10">Uncharacterized protein</fullName>
    </submittedName>
</protein>
<evidence type="ECO:0000256" key="8">
    <source>
        <dbReference type="SAM" id="MobiDB-lite"/>
    </source>
</evidence>
<feature type="transmembrane region" description="Helical" evidence="9">
    <location>
        <begin position="48"/>
        <end position="69"/>
    </location>
</feature>
<dbReference type="RefSeq" id="XP_009840553.1">
    <property type="nucleotide sequence ID" value="XM_009842251.1"/>
</dbReference>
<feature type="transmembrane region" description="Helical" evidence="9">
    <location>
        <begin position="255"/>
        <end position="282"/>
    </location>
</feature>
<feature type="compositionally biased region" description="Basic and acidic residues" evidence="8">
    <location>
        <begin position="705"/>
        <end position="720"/>
    </location>
</feature>
<dbReference type="InterPro" id="IPR004688">
    <property type="entry name" value="Ni/Co_transpt"/>
</dbReference>
<feature type="region of interest" description="Disordered" evidence="8">
    <location>
        <begin position="702"/>
        <end position="727"/>
    </location>
</feature>
<sequence>MDVNEAKCLLERHAAAQQSAMVQEDDGSIPNSVKEGTVRRAKQTVTGLVLLNVAMWVGTICISTTYPVILSPALVAYSLGLRHAVDADHIAAIDNVTRSLLQRGRQSVTVGLFFSLGHSSVVVLLSVVVVCSASAVNLDTSKSIGAIVGASVSATFLCLIGLVNAVSFVRLLQQWNAISPSSSQGGDLHDDDVLTPSGVGGGILASCCPSLLKVIDQPWKMYPLGFLFGLGFDTASEVALLAISALASQSGVPSWVVLVLPGLFACGMSLIDSLDGIFMLWAYGWAYIHPAKKLFYNMFLTGLSSFVALFIGAVEAVGILVARGLVTGWVADIVLGINDNFELLGCVVIGLFVVSFGISYFVYEVFFAAKAAAVPCGQFNRANKMHVHPTAFSNIMIVMVLSPAKTLDMSEVADDVESTQPMHLDDASELIHGLRKLSLAKVKTLLGVSDALAKLNYDRYKHFITDIPTTTSTSAFKQVTPHAVSIHYVMTLYQAVFSFDGPAYKGLQSASWTPEDLTFAQAHLRILCGLYGTLRPLDLIQAYRLEMGSKVQHGRGPKDGLYAFWGRAIADDINAVFALPSTAVSSSSSSINILLNVASVEYFKSVDMPSLDPSIVVVDCIFKDDGQIKSVFAKRARGLMVNYVVTSRAATMDHLRAFQADGYVYSRHESTDTQLVFNRSKAAAAAALKRAREVAAIAKLHTKRPRNDLEMDTSVDEKPHKPSQRTM</sequence>
<name>W4FRJ1_APHAT</name>
<evidence type="ECO:0000256" key="2">
    <source>
        <dbReference type="ARBA" id="ARBA00010892"/>
    </source>
</evidence>
<dbReference type="VEuPathDB" id="FungiDB:H257_14439"/>
<keyword evidence="3" id="KW-0813">Transport</keyword>
<proteinExistence type="inferred from homology"/>
<keyword evidence="4" id="KW-0533">Nickel</keyword>
<feature type="transmembrane region" description="Helical" evidence="9">
    <location>
        <begin position="144"/>
        <end position="173"/>
    </location>
</feature>
<feature type="transmembrane region" description="Helical" evidence="9">
    <location>
        <begin position="294"/>
        <end position="321"/>
    </location>
</feature>
<evidence type="ECO:0000256" key="5">
    <source>
        <dbReference type="ARBA" id="ARBA00022692"/>
    </source>
</evidence>
<dbReference type="GO" id="GO:0015099">
    <property type="term" value="F:nickel cation transmembrane transporter activity"/>
    <property type="evidence" value="ECO:0007669"/>
    <property type="project" value="InterPro"/>
</dbReference>
<dbReference type="Pfam" id="PF03824">
    <property type="entry name" value="NicO"/>
    <property type="match status" value="1"/>
</dbReference>
<evidence type="ECO:0000256" key="4">
    <source>
        <dbReference type="ARBA" id="ARBA00022596"/>
    </source>
</evidence>
<gene>
    <name evidence="10" type="ORF">H257_14439</name>
</gene>
<dbReference type="GeneID" id="20816435"/>
<feature type="transmembrane region" description="Helical" evidence="9">
    <location>
        <begin position="224"/>
        <end position="243"/>
    </location>
</feature>
<dbReference type="STRING" id="112090.W4FRJ1"/>
<dbReference type="PANTHER" id="PTHR31611:SF0">
    <property type="entry name" value="HIGH-AFFINITY NICKEL TRANSPORT PROTEIN NIC1"/>
    <property type="match status" value="1"/>
</dbReference>
<dbReference type="InterPro" id="IPR005583">
    <property type="entry name" value="YaaA"/>
</dbReference>
<evidence type="ECO:0000256" key="9">
    <source>
        <dbReference type="SAM" id="Phobius"/>
    </source>
</evidence>
<accession>W4FRJ1</accession>
<reference evidence="10" key="1">
    <citation type="submission" date="2013-12" db="EMBL/GenBank/DDBJ databases">
        <title>The Genome Sequence of Aphanomyces astaci APO3.</title>
        <authorList>
            <consortium name="The Broad Institute Genomics Platform"/>
            <person name="Russ C."/>
            <person name="Tyler B."/>
            <person name="van West P."/>
            <person name="Dieguez-Uribeondo J."/>
            <person name="Young S.K."/>
            <person name="Zeng Q."/>
            <person name="Gargeya S."/>
            <person name="Fitzgerald M."/>
            <person name="Abouelleil A."/>
            <person name="Alvarado L."/>
            <person name="Chapman S.B."/>
            <person name="Gainer-Dewar J."/>
            <person name="Goldberg J."/>
            <person name="Griggs A."/>
            <person name="Gujja S."/>
            <person name="Hansen M."/>
            <person name="Howarth C."/>
            <person name="Imamovic A."/>
            <person name="Ireland A."/>
            <person name="Larimer J."/>
            <person name="McCowan C."/>
            <person name="Murphy C."/>
            <person name="Pearson M."/>
            <person name="Poon T.W."/>
            <person name="Priest M."/>
            <person name="Roberts A."/>
            <person name="Saif S."/>
            <person name="Shea T."/>
            <person name="Sykes S."/>
            <person name="Wortman J."/>
            <person name="Nusbaum C."/>
            <person name="Birren B."/>
        </authorList>
    </citation>
    <scope>NUCLEOTIDE SEQUENCE [LARGE SCALE GENOMIC DNA]</scope>
    <source>
        <strain evidence="10">APO3</strain>
    </source>
</reference>
<feature type="transmembrane region" description="Helical" evidence="9">
    <location>
        <begin position="341"/>
        <end position="363"/>
    </location>
</feature>
<feature type="transmembrane region" description="Helical" evidence="9">
    <location>
        <begin position="110"/>
        <end position="132"/>
    </location>
</feature>
<keyword evidence="6 9" id="KW-1133">Transmembrane helix</keyword>
<comment type="subcellular location">
    <subcellularLocation>
        <location evidence="1">Endomembrane system</location>
        <topology evidence="1">Multi-pass membrane protein</topology>
    </subcellularLocation>
</comment>
<dbReference type="PANTHER" id="PTHR31611">
    <property type="entry name" value="HIGH-AFFINITY NICKEL TRANSPORT PROTEIN NIC1"/>
    <property type="match status" value="1"/>
</dbReference>
<dbReference type="HAMAP" id="MF_00652">
    <property type="entry name" value="UPF0246"/>
    <property type="match status" value="1"/>
</dbReference>
<dbReference type="InterPro" id="IPR011541">
    <property type="entry name" value="Ni/Co_transpt_high_affinity"/>
</dbReference>
<organism evidence="10">
    <name type="scientific">Aphanomyces astaci</name>
    <name type="common">Crayfish plague agent</name>
    <dbReference type="NCBI Taxonomy" id="112090"/>
    <lineage>
        <taxon>Eukaryota</taxon>
        <taxon>Sar</taxon>
        <taxon>Stramenopiles</taxon>
        <taxon>Oomycota</taxon>
        <taxon>Saprolegniomycetes</taxon>
        <taxon>Saprolegniales</taxon>
        <taxon>Verrucalvaceae</taxon>
        <taxon>Aphanomyces</taxon>
    </lineage>
</organism>
<evidence type="ECO:0000256" key="3">
    <source>
        <dbReference type="ARBA" id="ARBA00022448"/>
    </source>
</evidence>
<evidence type="ECO:0000313" key="10">
    <source>
        <dbReference type="EMBL" id="ETV70110.1"/>
    </source>
</evidence>
<dbReference type="EMBL" id="KI913170">
    <property type="protein sequence ID" value="ETV70110.1"/>
    <property type="molecule type" value="Genomic_DNA"/>
</dbReference>
<keyword evidence="7 9" id="KW-0472">Membrane</keyword>
<dbReference type="GO" id="GO:0005886">
    <property type="term" value="C:plasma membrane"/>
    <property type="evidence" value="ECO:0007669"/>
    <property type="project" value="InterPro"/>
</dbReference>
<dbReference type="Pfam" id="PF03883">
    <property type="entry name" value="H2O2_YaaD"/>
    <property type="match status" value="1"/>
</dbReference>
<dbReference type="GO" id="GO:0012505">
    <property type="term" value="C:endomembrane system"/>
    <property type="evidence" value="ECO:0007669"/>
    <property type="project" value="UniProtKB-SubCell"/>
</dbReference>
<evidence type="ECO:0000256" key="1">
    <source>
        <dbReference type="ARBA" id="ARBA00004127"/>
    </source>
</evidence>